<gene>
    <name evidence="1" type="ORF">PSTG_20190</name>
</gene>
<organism evidence="1 2">
    <name type="scientific">Puccinia striiformis f. sp. tritici PST-78</name>
    <dbReference type="NCBI Taxonomy" id="1165861"/>
    <lineage>
        <taxon>Eukaryota</taxon>
        <taxon>Fungi</taxon>
        <taxon>Dikarya</taxon>
        <taxon>Basidiomycota</taxon>
        <taxon>Pucciniomycotina</taxon>
        <taxon>Pucciniomycetes</taxon>
        <taxon>Pucciniales</taxon>
        <taxon>Pucciniaceae</taxon>
        <taxon>Puccinia</taxon>
    </lineage>
</organism>
<dbReference type="AlphaFoldDB" id="A0A0L0UIC0"/>
<protein>
    <submittedName>
        <fullName evidence="1">Uncharacterized protein</fullName>
    </submittedName>
</protein>
<name>A0A0L0UIC0_9BASI</name>
<evidence type="ECO:0000313" key="2">
    <source>
        <dbReference type="Proteomes" id="UP000054564"/>
    </source>
</evidence>
<keyword evidence="2" id="KW-1185">Reference proteome</keyword>
<feature type="non-terminal residue" evidence="1">
    <location>
        <position position="1"/>
    </location>
</feature>
<proteinExistence type="predicted"/>
<sequence length="50" mass="5895">RVKNWQRSTIGQDKLSSLSVLAIEHELLQDIDTEKVIESFANKKYRKKHL</sequence>
<accession>A0A0L0UIC0</accession>
<dbReference type="Proteomes" id="UP000054564">
    <property type="component" value="Unassembled WGS sequence"/>
</dbReference>
<reference evidence="2" key="1">
    <citation type="submission" date="2014-03" db="EMBL/GenBank/DDBJ databases">
        <title>The Genome Sequence of Puccinia striiformis f. sp. tritici PST-78.</title>
        <authorList>
            <consortium name="The Broad Institute Genome Sequencing Platform"/>
            <person name="Cuomo C."/>
            <person name="Hulbert S."/>
            <person name="Chen X."/>
            <person name="Walker B."/>
            <person name="Young S.K."/>
            <person name="Zeng Q."/>
            <person name="Gargeya S."/>
            <person name="Fitzgerald M."/>
            <person name="Haas B."/>
            <person name="Abouelleil A."/>
            <person name="Alvarado L."/>
            <person name="Arachchi H.M."/>
            <person name="Berlin A.M."/>
            <person name="Chapman S.B."/>
            <person name="Goldberg J."/>
            <person name="Griggs A."/>
            <person name="Gujja S."/>
            <person name="Hansen M."/>
            <person name="Howarth C."/>
            <person name="Imamovic A."/>
            <person name="Larimer J."/>
            <person name="McCowan C."/>
            <person name="Montmayeur A."/>
            <person name="Murphy C."/>
            <person name="Neiman D."/>
            <person name="Pearson M."/>
            <person name="Priest M."/>
            <person name="Roberts A."/>
            <person name="Saif S."/>
            <person name="Shea T."/>
            <person name="Sisk P."/>
            <person name="Sykes S."/>
            <person name="Wortman J."/>
            <person name="Nusbaum C."/>
            <person name="Birren B."/>
        </authorList>
    </citation>
    <scope>NUCLEOTIDE SEQUENCE [LARGE SCALE GENOMIC DNA]</scope>
    <source>
        <strain evidence="2">race PST-78</strain>
    </source>
</reference>
<dbReference type="EMBL" id="AJIL01009621">
    <property type="protein sequence ID" value="KNE86449.1"/>
    <property type="molecule type" value="Genomic_DNA"/>
</dbReference>
<evidence type="ECO:0000313" key="1">
    <source>
        <dbReference type="EMBL" id="KNE86449.1"/>
    </source>
</evidence>
<comment type="caution">
    <text evidence="1">The sequence shown here is derived from an EMBL/GenBank/DDBJ whole genome shotgun (WGS) entry which is preliminary data.</text>
</comment>